<feature type="transmembrane region" description="Helical" evidence="1">
    <location>
        <begin position="369"/>
        <end position="389"/>
    </location>
</feature>
<evidence type="ECO:0000313" key="5">
    <source>
        <dbReference type="Proteomes" id="UP001620339"/>
    </source>
</evidence>
<feature type="transmembrane region" description="Helical" evidence="1">
    <location>
        <begin position="12"/>
        <end position="32"/>
    </location>
</feature>
<keyword evidence="1" id="KW-0472">Membrane</keyword>
<evidence type="ECO:0000313" key="4">
    <source>
        <dbReference type="EMBL" id="MFK2879017.1"/>
    </source>
</evidence>
<evidence type="ECO:0000256" key="1">
    <source>
        <dbReference type="SAM" id="Phobius"/>
    </source>
</evidence>
<name>A0ABW8JAC7_9GAMM</name>
<dbReference type="Pfam" id="PF19040">
    <property type="entry name" value="SGNH"/>
    <property type="match status" value="1"/>
</dbReference>
<comment type="caution">
    <text evidence="4">The sequence shown here is derived from an EMBL/GenBank/DDBJ whole genome shotgun (WGS) entry which is preliminary data.</text>
</comment>
<proteinExistence type="predicted"/>
<evidence type="ECO:0000259" key="2">
    <source>
        <dbReference type="Pfam" id="PF01757"/>
    </source>
</evidence>
<keyword evidence="1" id="KW-1133">Transmembrane helix</keyword>
<feature type="transmembrane region" description="Helical" evidence="1">
    <location>
        <begin position="243"/>
        <end position="261"/>
    </location>
</feature>
<accession>A0ABW8JAC7</accession>
<reference evidence="4 5" key="1">
    <citation type="submission" date="2020-10" db="EMBL/GenBank/DDBJ databases">
        <title>Phylogeny of dyella-like bacteria.</title>
        <authorList>
            <person name="Fu J."/>
        </authorList>
    </citation>
    <scope>NUCLEOTIDE SEQUENCE [LARGE SCALE GENOMIC DNA]</scope>
    <source>
        <strain evidence="4 5">KACC 19113</strain>
    </source>
</reference>
<dbReference type="PANTHER" id="PTHR23028">
    <property type="entry name" value="ACETYLTRANSFERASE"/>
    <property type="match status" value="1"/>
</dbReference>
<feature type="transmembrane region" description="Helical" evidence="1">
    <location>
        <begin position="38"/>
        <end position="59"/>
    </location>
</feature>
<gene>
    <name evidence="4" type="ORF">ISP25_18270</name>
</gene>
<dbReference type="InterPro" id="IPR002656">
    <property type="entry name" value="Acyl_transf_3_dom"/>
</dbReference>
<organism evidence="4 5">
    <name type="scientific">Rhodanobacter hydrolyticus</name>
    <dbReference type="NCBI Taxonomy" id="2250595"/>
    <lineage>
        <taxon>Bacteria</taxon>
        <taxon>Pseudomonadati</taxon>
        <taxon>Pseudomonadota</taxon>
        <taxon>Gammaproteobacteria</taxon>
        <taxon>Lysobacterales</taxon>
        <taxon>Rhodanobacteraceae</taxon>
        <taxon>Rhodanobacter</taxon>
    </lineage>
</organism>
<protein>
    <submittedName>
        <fullName evidence="4">Acyltransferase</fullName>
    </submittedName>
</protein>
<sequence>MKGHDYRLGYRADLEGLRAVAILLVVAVHAGVPWLRGGFVGVDVFFVLSGFLITGLLVNEITSTGRLSFAEFYVRRLRRLLPALLVMLLIVGALASLLLAPAEQLGQSSAAATATLWLSNIHFAFARLDYFSPGTETNLFLHTWSLGVEEQFYLIWPALLVWLLGRDGEPGMARLKIGMFVVALVSIAACVWLSYKAPQLAFYMMPMRAWQFAAGALVWLYFKGNGAAGALQVMSRYADLLPVAGWAGLAAIALAAVWFSADIPYPGGYALLPTLGAAGVVAAGCMTTQPVGVSRLLSWRPLQWIGGISYSWYLWHWPILLLGYAFTGSDAPQYRATWLLLSLLLAYVSCRYIEAPVRNRQEWLTRPRTAIFAALALMLVANSLCVRWNNRADERMKLPTMQRYVLAHGDAPVIYSMGCDDWYQSDRVRICAFGPADAMHTAVLMGDSHAGQWFPAVAKVFDRPGWRLLVLTKSSCPMVDVPFFYARIGKQYTVCETWRAHALAQIAEIKPDVVLLGSTDTNGFSREQWVTGTAKVLGALNPAVGRIWLLRDTPSLPFDGPDCLAEHAGRPAWLGLQHACSARVDNGHADQVYRWLDEAASRFANVGVLDMDSQVCPGKVCSAERDGLVVFRDNQHLTSSFAASLGPAMAEKLGIGTPQP</sequence>
<dbReference type="InterPro" id="IPR043968">
    <property type="entry name" value="SGNH"/>
</dbReference>
<dbReference type="Pfam" id="PF01757">
    <property type="entry name" value="Acyl_transf_3"/>
    <property type="match status" value="1"/>
</dbReference>
<feature type="transmembrane region" description="Helical" evidence="1">
    <location>
        <begin position="267"/>
        <end position="286"/>
    </location>
</feature>
<feature type="transmembrane region" description="Helical" evidence="1">
    <location>
        <begin position="307"/>
        <end position="326"/>
    </location>
</feature>
<dbReference type="InterPro" id="IPR050879">
    <property type="entry name" value="Acyltransferase_3"/>
</dbReference>
<keyword evidence="4" id="KW-0808">Transferase</keyword>
<keyword evidence="5" id="KW-1185">Reference proteome</keyword>
<dbReference type="PANTHER" id="PTHR23028:SF53">
    <property type="entry name" value="ACYL_TRANSF_3 DOMAIN-CONTAINING PROTEIN"/>
    <property type="match status" value="1"/>
</dbReference>
<keyword evidence="4" id="KW-0012">Acyltransferase</keyword>
<keyword evidence="1" id="KW-0812">Transmembrane</keyword>
<feature type="transmembrane region" description="Helical" evidence="1">
    <location>
        <begin position="177"/>
        <end position="195"/>
    </location>
</feature>
<dbReference type="EMBL" id="JADIKK010000008">
    <property type="protein sequence ID" value="MFK2879017.1"/>
    <property type="molecule type" value="Genomic_DNA"/>
</dbReference>
<evidence type="ECO:0000259" key="3">
    <source>
        <dbReference type="Pfam" id="PF19040"/>
    </source>
</evidence>
<feature type="transmembrane region" description="Helical" evidence="1">
    <location>
        <begin position="201"/>
        <end position="222"/>
    </location>
</feature>
<dbReference type="RefSeq" id="WP_404615901.1">
    <property type="nucleotide sequence ID" value="NZ_JADIKK010000008.1"/>
</dbReference>
<dbReference type="Proteomes" id="UP001620339">
    <property type="component" value="Unassembled WGS sequence"/>
</dbReference>
<feature type="domain" description="SGNH" evidence="3">
    <location>
        <begin position="427"/>
        <end position="650"/>
    </location>
</feature>
<feature type="transmembrane region" description="Helical" evidence="1">
    <location>
        <begin position="338"/>
        <end position="357"/>
    </location>
</feature>
<feature type="transmembrane region" description="Helical" evidence="1">
    <location>
        <begin position="80"/>
        <end position="100"/>
    </location>
</feature>
<feature type="domain" description="Acyltransferase 3" evidence="2">
    <location>
        <begin position="12"/>
        <end position="344"/>
    </location>
</feature>
<dbReference type="GO" id="GO:0016746">
    <property type="term" value="F:acyltransferase activity"/>
    <property type="evidence" value="ECO:0007669"/>
    <property type="project" value="UniProtKB-KW"/>
</dbReference>